<dbReference type="GO" id="GO:0000287">
    <property type="term" value="F:magnesium ion binding"/>
    <property type="evidence" value="ECO:0007669"/>
    <property type="project" value="UniProtKB-UniRule"/>
</dbReference>
<keyword evidence="7 12" id="KW-0859">Xylose metabolism</keyword>
<evidence type="ECO:0000256" key="1">
    <source>
        <dbReference type="ARBA" id="ARBA00004496"/>
    </source>
</evidence>
<feature type="binding site" evidence="12">
    <location>
        <position position="285"/>
    </location>
    <ligand>
        <name>Mg(2+)</name>
        <dbReference type="ChEBI" id="CHEBI:18420"/>
        <label>1</label>
    </ligand>
</feature>
<comment type="similarity">
    <text evidence="2 12 13">Belongs to the xylose isomerase family.</text>
</comment>
<organism evidence="16 17">
    <name type="scientific">Streptosporangium sandarakinum</name>
    <dbReference type="NCBI Taxonomy" id="1260955"/>
    <lineage>
        <taxon>Bacteria</taxon>
        <taxon>Bacillati</taxon>
        <taxon>Actinomycetota</taxon>
        <taxon>Actinomycetes</taxon>
        <taxon>Streptosporangiales</taxon>
        <taxon>Streptosporangiaceae</taxon>
        <taxon>Streptosporangium</taxon>
    </lineage>
</organism>
<evidence type="ECO:0000313" key="16">
    <source>
        <dbReference type="EMBL" id="NYF40787.1"/>
    </source>
</evidence>
<keyword evidence="8 12" id="KW-0479">Metal-binding</keyword>
<proteinExistence type="inferred from homology"/>
<evidence type="ECO:0000256" key="5">
    <source>
        <dbReference type="ARBA" id="ARBA00018232"/>
    </source>
</evidence>
<evidence type="ECO:0000256" key="9">
    <source>
        <dbReference type="ARBA" id="ARBA00023235"/>
    </source>
</evidence>
<dbReference type="HAMAP" id="MF_00455">
    <property type="entry name" value="Xylose_isom_A"/>
    <property type="match status" value="1"/>
</dbReference>
<dbReference type="NCBIfam" id="TIGR02631">
    <property type="entry name" value="xylA_Arthro"/>
    <property type="match status" value="1"/>
</dbReference>
<accession>A0A852UT30</accession>
<evidence type="ECO:0000256" key="12">
    <source>
        <dbReference type="HAMAP-Rule" id="MF_00455"/>
    </source>
</evidence>
<dbReference type="Pfam" id="PF01261">
    <property type="entry name" value="AP_endonuc_2"/>
    <property type="match status" value="1"/>
</dbReference>
<sequence>MSDYTPRPEDRFTFGLWTVGWQARDQFGDASRPPLDPVETVHRLAELGAYGVTFHDDDLLAVESDRERAIAAFRKALSETGMKVPMATTNLFTHPVFKDGAFTSNDRDVRRHALRKVMRNLDLAAELGATTYVFWGGREGAESGAAKDIRAALSRYKEGVDLLTSYVIEKGYDLRFAIEPKPNEPRGDILLPTIGHALAFINELEHPERVGLNPEVGHEEMAGLNFAHGIAQALWHGKLFHIDLNGQHGPRFDQDLVFGHGDVKNAFFLVDLLENGGYDGPRHFDYKPVRTDDPEDVWVSAASNMRMYLILKEKSRAFRADPEVAEALAASRVAELSEPTLTPGETLADLADDEFDVEAAAARGFHFSRLNQLAMDHLLGVRGGDRA</sequence>
<feature type="domain" description="Xylose isomerase-like TIM barrel" evidence="15">
    <location>
        <begin position="42"/>
        <end position="304"/>
    </location>
</feature>
<feature type="binding site" evidence="12">
    <location>
        <position position="179"/>
    </location>
    <ligand>
        <name>Mg(2+)</name>
        <dbReference type="ChEBI" id="CHEBI:18420"/>
        <label>1</label>
    </ligand>
</feature>
<dbReference type="InterPro" id="IPR013453">
    <property type="entry name" value="XylA_actinobac"/>
</dbReference>
<dbReference type="Proteomes" id="UP000576393">
    <property type="component" value="Unassembled WGS sequence"/>
</dbReference>
<evidence type="ECO:0000256" key="10">
    <source>
        <dbReference type="ARBA" id="ARBA00023277"/>
    </source>
</evidence>
<keyword evidence="6 12" id="KW-0963">Cytoplasm</keyword>
<dbReference type="InterPro" id="IPR036237">
    <property type="entry name" value="Xyl_isomerase-like_sf"/>
</dbReference>
<dbReference type="PROSITE" id="PS51415">
    <property type="entry name" value="XYLOSE_ISOMERASE"/>
    <property type="match status" value="1"/>
</dbReference>
<name>A0A852UT30_9ACTN</name>
<dbReference type="GO" id="GO:0009045">
    <property type="term" value="F:xylose isomerase activity"/>
    <property type="evidence" value="ECO:0007669"/>
    <property type="project" value="UniProtKB-UniRule"/>
</dbReference>
<gene>
    <name evidence="12" type="primary">xylA</name>
    <name evidence="16" type="ORF">HDA43_002946</name>
</gene>
<comment type="caution">
    <text evidence="16">The sequence shown here is derived from an EMBL/GenBank/DDBJ whole genome shotgun (WGS) entry which is preliminary data.</text>
</comment>
<keyword evidence="12" id="KW-0460">Magnesium</keyword>
<evidence type="ECO:0000313" key="17">
    <source>
        <dbReference type="Proteomes" id="UP000576393"/>
    </source>
</evidence>
<feature type="binding site" evidence="12">
    <location>
        <position position="243"/>
    </location>
    <ligand>
        <name>Mg(2+)</name>
        <dbReference type="ChEBI" id="CHEBI:18420"/>
        <label>1</label>
    </ligand>
</feature>
<feature type="binding site" evidence="12">
    <location>
        <position position="218"/>
    </location>
    <ligand>
        <name>Mg(2+)</name>
        <dbReference type="ChEBI" id="CHEBI:18420"/>
        <label>2</label>
    </ligand>
</feature>
<feature type="active site" evidence="12">
    <location>
        <position position="58"/>
    </location>
</feature>
<comment type="subcellular location">
    <subcellularLocation>
        <location evidence="1 12 14">Cytoplasm</location>
    </subcellularLocation>
</comment>
<comment type="caution">
    <text evidence="12">Lacks conserved residue(s) required for the propagation of feature annotation.</text>
</comment>
<evidence type="ECO:0000256" key="11">
    <source>
        <dbReference type="ARBA" id="ARBA00033659"/>
    </source>
</evidence>
<comment type="cofactor">
    <cofactor evidence="12">
        <name>Mg(2+)</name>
        <dbReference type="ChEBI" id="CHEBI:18420"/>
    </cofactor>
    <text evidence="12">Binds 2 magnesium ions per subunit.</text>
</comment>
<dbReference type="EC" id="5.3.1.5" evidence="4 12"/>
<evidence type="ECO:0000256" key="8">
    <source>
        <dbReference type="ARBA" id="ARBA00022723"/>
    </source>
</evidence>
<evidence type="ECO:0000256" key="13">
    <source>
        <dbReference type="RuleBase" id="RU000609"/>
    </source>
</evidence>
<feature type="binding site" evidence="12">
    <location>
        <position position="215"/>
    </location>
    <ligand>
        <name>Mg(2+)</name>
        <dbReference type="ChEBI" id="CHEBI:18420"/>
        <label>1</label>
    </ligand>
</feature>
<keyword evidence="17" id="KW-1185">Reference proteome</keyword>
<evidence type="ECO:0000256" key="14">
    <source>
        <dbReference type="RuleBase" id="RU000610"/>
    </source>
</evidence>
<feature type="binding site" evidence="12">
    <location>
        <position position="215"/>
    </location>
    <ligand>
        <name>Mg(2+)</name>
        <dbReference type="ChEBI" id="CHEBI:18420"/>
        <label>2</label>
    </ligand>
</feature>
<keyword evidence="10 12" id="KW-0119">Carbohydrate metabolism</keyword>
<reference evidence="16 17" key="1">
    <citation type="submission" date="2020-07" db="EMBL/GenBank/DDBJ databases">
        <title>Sequencing the genomes of 1000 actinobacteria strains.</title>
        <authorList>
            <person name="Klenk H.-P."/>
        </authorList>
    </citation>
    <scope>NUCLEOTIDE SEQUENCE [LARGE SCALE GENOMIC DNA]</scope>
    <source>
        <strain evidence="16 17">DSM 45763</strain>
    </source>
</reference>
<evidence type="ECO:0000256" key="4">
    <source>
        <dbReference type="ARBA" id="ARBA00011958"/>
    </source>
</evidence>
<dbReference type="PANTHER" id="PTHR48408:SF1">
    <property type="entry name" value="XYLOSE ISOMERASE"/>
    <property type="match status" value="1"/>
</dbReference>
<dbReference type="Gene3D" id="3.20.20.150">
    <property type="entry name" value="Divalent-metal-dependent TIM barrel enzymes"/>
    <property type="match status" value="1"/>
</dbReference>
<protein>
    <recommendedName>
        <fullName evidence="5 12">Xylose isomerase</fullName>
        <ecNumber evidence="4 12">5.3.1.5</ecNumber>
    </recommendedName>
</protein>
<evidence type="ECO:0000256" key="3">
    <source>
        <dbReference type="ARBA" id="ARBA00011881"/>
    </source>
</evidence>
<dbReference type="InterPro" id="IPR001998">
    <property type="entry name" value="Xylose_isomerase"/>
</dbReference>
<dbReference type="InterPro" id="IPR013022">
    <property type="entry name" value="Xyl_isomerase-like_TIM-brl"/>
</dbReference>
<dbReference type="PRINTS" id="PR00688">
    <property type="entry name" value="XYLOSISMRASE"/>
</dbReference>
<evidence type="ECO:0000256" key="6">
    <source>
        <dbReference type="ARBA" id="ARBA00022490"/>
    </source>
</evidence>
<evidence type="ECO:0000259" key="15">
    <source>
        <dbReference type="Pfam" id="PF01261"/>
    </source>
</evidence>
<evidence type="ECO:0000256" key="2">
    <source>
        <dbReference type="ARBA" id="ARBA00005765"/>
    </source>
</evidence>
<dbReference type="GO" id="GO:0042732">
    <property type="term" value="P:D-xylose metabolic process"/>
    <property type="evidence" value="ECO:0007669"/>
    <property type="project" value="UniProtKB-UniRule"/>
</dbReference>
<comment type="catalytic activity">
    <reaction evidence="11 12 13">
        <text>alpha-D-xylose = alpha-D-xylulofuranose</text>
        <dbReference type="Rhea" id="RHEA:22816"/>
        <dbReference type="ChEBI" id="CHEBI:28518"/>
        <dbReference type="ChEBI" id="CHEBI:188998"/>
        <dbReference type="EC" id="5.3.1.5"/>
    </reaction>
</comment>
<comment type="subunit">
    <text evidence="3 12 14">Homotetramer.</text>
</comment>
<dbReference type="SUPFAM" id="SSF51658">
    <property type="entry name" value="Xylose isomerase-like"/>
    <property type="match status" value="1"/>
</dbReference>
<dbReference type="AlphaFoldDB" id="A0A852UT30"/>
<dbReference type="PANTHER" id="PTHR48408">
    <property type="match status" value="1"/>
</dbReference>
<dbReference type="GO" id="GO:0005737">
    <property type="term" value="C:cytoplasm"/>
    <property type="evidence" value="ECO:0007669"/>
    <property type="project" value="UniProtKB-SubCell"/>
</dbReference>
<feature type="active site" evidence="12">
    <location>
        <position position="55"/>
    </location>
</feature>
<dbReference type="EMBL" id="JACCCO010000001">
    <property type="protein sequence ID" value="NYF40787.1"/>
    <property type="molecule type" value="Genomic_DNA"/>
</dbReference>
<keyword evidence="9 12" id="KW-0413">Isomerase</keyword>
<dbReference type="RefSeq" id="WP_179820959.1">
    <property type="nucleotide sequence ID" value="NZ_JACCCO010000001.1"/>
</dbReference>
<evidence type="ECO:0000256" key="7">
    <source>
        <dbReference type="ARBA" id="ARBA00022629"/>
    </source>
</evidence>